<evidence type="ECO:0000313" key="2">
    <source>
        <dbReference type="EMBL" id="MDP9868639.1"/>
    </source>
</evidence>
<evidence type="ECO:0000256" key="1">
    <source>
        <dbReference type="SAM" id="MobiDB-lite"/>
    </source>
</evidence>
<gene>
    <name evidence="2" type="ORF">J2S55_007905</name>
</gene>
<dbReference type="RefSeq" id="WP_306871727.1">
    <property type="nucleotide sequence ID" value="NZ_JAUSRB010000002.1"/>
</dbReference>
<feature type="region of interest" description="Disordered" evidence="1">
    <location>
        <begin position="73"/>
        <end position="106"/>
    </location>
</feature>
<dbReference type="EMBL" id="JAUSRB010000002">
    <property type="protein sequence ID" value="MDP9868639.1"/>
    <property type="molecule type" value="Genomic_DNA"/>
</dbReference>
<comment type="caution">
    <text evidence="2">The sequence shown here is derived from an EMBL/GenBank/DDBJ whole genome shotgun (WGS) entry which is preliminary data.</text>
</comment>
<keyword evidence="3" id="KW-1185">Reference proteome</keyword>
<proteinExistence type="predicted"/>
<evidence type="ECO:0008006" key="4">
    <source>
        <dbReference type="Google" id="ProtNLM"/>
    </source>
</evidence>
<organism evidence="2 3">
    <name type="scientific">Streptosporangium brasiliense</name>
    <dbReference type="NCBI Taxonomy" id="47480"/>
    <lineage>
        <taxon>Bacteria</taxon>
        <taxon>Bacillati</taxon>
        <taxon>Actinomycetota</taxon>
        <taxon>Actinomycetes</taxon>
        <taxon>Streptosporangiales</taxon>
        <taxon>Streptosporangiaceae</taxon>
        <taxon>Streptosporangium</taxon>
    </lineage>
</organism>
<sequence>MIIPTGERKGQNPGLASIYRALAEHEKRQAYPEAVEAAHTDFATFQVGVLLPNVTSAARRMCVTFDDLLIRRNHPTDPGVAAHRPSDRPRARTIGPQLLRPDDRDN</sequence>
<dbReference type="Proteomes" id="UP001230426">
    <property type="component" value="Unassembled WGS sequence"/>
</dbReference>
<accession>A0ABT9RIV6</accession>
<protein>
    <recommendedName>
        <fullName evidence="4">Resolvase/invertase-type recombinase catalytic domain-containing protein</fullName>
    </recommendedName>
</protein>
<name>A0ABT9RIV6_9ACTN</name>
<reference evidence="2 3" key="1">
    <citation type="submission" date="2023-07" db="EMBL/GenBank/DDBJ databases">
        <title>Sequencing the genomes of 1000 actinobacteria strains.</title>
        <authorList>
            <person name="Klenk H.-P."/>
        </authorList>
    </citation>
    <scope>NUCLEOTIDE SEQUENCE [LARGE SCALE GENOMIC DNA]</scope>
    <source>
        <strain evidence="2 3">DSM 44109</strain>
    </source>
</reference>
<evidence type="ECO:0000313" key="3">
    <source>
        <dbReference type="Proteomes" id="UP001230426"/>
    </source>
</evidence>